<comment type="similarity">
    <text evidence="1">Belongs to the peptidase S8 family. Furin subfamily.</text>
</comment>
<evidence type="ECO:0000256" key="4">
    <source>
        <dbReference type="ARBA" id="ARBA00022801"/>
    </source>
</evidence>
<reference evidence="11 12" key="1">
    <citation type="submission" date="2019-10" db="EMBL/GenBank/DDBJ databases">
        <title>New genus of Silvanigrellaceae.</title>
        <authorList>
            <person name="Pitt A."/>
            <person name="Hahn M.W."/>
        </authorList>
    </citation>
    <scope>NUCLEOTIDE SEQUENCE [LARGE SCALE GENOMIC DNA]</scope>
    <source>
        <strain evidence="11 12">33A1-SZDP</strain>
    </source>
</reference>
<evidence type="ECO:0000256" key="1">
    <source>
        <dbReference type="ARBA" id="ARBA00005325"/>
    </source>
</evidence>
<evidence type="ECO:0000256" key="6">
    <source>
        <dbReference type="ARBA" id="ARBA00022837"/>
    </source>
</evidence>
<gene>
    <name evidence="11" type="ORF">GCL57_08775</name>
</gene>
<dbReference type="AlphaFoldDB" id="A0A833JDR4"/>
<dbReference type="InterPro" id="IPR023828">
    <property type="entry name" value="Peptidase_S8_Ser-AS"/>
</dbReference>
<feature type="active site" description="Charge relay system" evidence="7 8">
    <location>
        <position position="485"/>
    </location>
</feature>
<evidence type="ECO:0000256" key="5">
    <source>
        <dbReference type="ARBA" id="ARBA00022825"/>
    </source>
</evidence>
<dbReference type="RefSeq" id="WP_152212975.1">
    <property type="nucleotide sequence ID" value="NZ_WFLN01000006.1"/>
</dbReference>
<feature type="domain" description="P/Homo B" evidence="10">
    <location>
        <begin position="586"/>
        <end position="712"/>
    </location>
</feature>
<organism evidence="11 12">
    <name type="scientific">Fluviispira multicolorata</name>
    <dbReference type="NCBI Taxonomy" id="2654512"/>
    <lineage>
        <taxon>Bacteria</taxon>
        <taxon>Pseudomonadati</taxon>
        <taxon>Bdellovibrionota</taxon>
        <taxon>Oligoflexia</taxon>
        <taxon>Silvanigrellales</taxon>
        <taxon>Silvanigrellaceae</taxon>
        <taxon>Fluviispira</taxon>
    </lineage>
</organism>
<dbReference type="Pfam" id="PF00082">
    <property type="entry name" value="Peptidase_S8"/>
    <property type="match status" value="1"/>
</dbReference>
<dbReference type="Gene3D" id="3.40.50.200">
    <property type="entry name" value="Peptidase S8/S53 domain"/>
    <property type="match status" value="1"/>
</dbReference>
<dbReference type="PANTHER" id="PTHR42884:SF14">
    <property type="entry name" value="NEUROENDOCRINE CONVERTASE 1"/>
    <property type="match status" value="1"/>
</dbReference>
<dbReference type="GO" id="GO:0016485">
    <property type="term" value="P:protein processing"/>
    <property type="evidence" value="ECO:0007669"/>
    <property type="project" value="TreeGrafter"/>
</dbReference>
<keyword evidence="12" id="KW-1185">Reference proteome</keyword>
<dbReference type="PRINTS" id="PR00723">
    <property type="entry name" value="SUBTILISIN"/>
</dbReference>
<feature type="active site" description="Charge relay system" evidence="7 8">
    <location>
        <position position="169"/>
    </location>
</feature>
<evidence type="ECO:0000313" key="12">
    <source>
        <dbReference type="Proteomes" id="UP000442694"/>
    </source>
</evidence>
<dbReference type="InterPro" id="IPR036852">
    <property type="entry name" value="Peptidase_S8/S53_dom_sf"/>
</dbReference>
<proteinExistence type="inferred from homology"/>
<evidence type="ECO:0000259" key="10">
    <source>
        <dbReference type="PROSITE" id="PS51829"/>
    </source>
</evidence>
<dbReference type="PROSITE" id="PS00136">
    <property type="entry name" value="SUBTILASE_ASP"/>
    <property type="match status" value="1"/>
</dbReference>
<dbReference type="InterPro" id="IPR023827">
    <property type="entry name" value="Peptidase_S8_Asp-AS"/>
</dbReference>
<keyword evidence="4 8" id="KW-0378">Hydrolase</keyword>
<name>A0A833JDR4_9BACT</name>
<dbReference type="InterPro" id="IPR015500">
    <property type="entry name" value="Peptidase_S8_subtilisin-rel"/>
</dbReference>
<evidence type="ECO:0000313" key="11">
    <source>
        <dbReference type="EMBL" id="KAB8031050.1"/>
    </source>
</evidence>
<dbReference type="GO" id="GO:0004252">
    <property type="term" value="F:serine-type endopeptidase activity"/>
    <property type="evidence" value="ECO:0007669"/>
    <property type="project" value="UniProtKB-UniRule"/>
</dbReference>
<dbReference type="CDD" id="cd04059">
    <property type="entry name" value="Peptidases_S8_Protein_convertases_Kexins_Furin-like"/>
    <property type="match status" value="1"/>
</dbReference>
<dbReference type="PROSITE" id="PS51892">
    <property type="entry name" value="SUBTILASE"/>
    <property type="match status" value="1"/>
</dbReference>
<feature type="compositionally biased region" description="Basic and acidic residues" evidence="9">
    <location>
        <begin position="82"/>
        <end position="104"/>
    </location>
</feature>
<protein>
    <submittedName>
        <fullName evidence="11">S8 family serine peptidase</fullName>
    </submittedName>
</protein>
<dbReference type="GO" id="GO:0016020">
    <property type="term" value="C:membrane"/>
    <property type="evidence" value="ECO:0007669"/>
    <property type="project" value="TreeGrafter"/>
</dbReference>
<dbReference type="GO" id="GO:0005737">
    <property type="term" value="C:cytoplasm"/>
    <property type="evidence" value="ECO:0007669"/>
    <property type="project" value="UniProtKB-ARBA"/>
</dbReference>
<feature type="active site" description="Charge relay system" evidence="7 8">
    <location>
        <position position="223"/>
    </location>
</feature>
<dbReference type="PROSITE" id="PS00138">
    <property type="entry name" value="SUBTILASE_SER"/>
    <property type="match status" value="1"/>
</dbReference>
<dbReference type="InterPro" id="IPR022398">
    <property type="entry name" value="Peptidase_S8_His-AS"/>
</dbReference>
<keyword evidence="5 8" id="KW-0720">Serine protease</keyword>
<accession>A0A833JDR4</accession>
<dbReference type="GO" id="GO:0012505">
    <property type="term" value="C:endomembrane system"/>
    <property type="evidence" value="ECO:0007669"/>
    <property type="project" value="UniProtKB-ARBA"/>
</dbReference>
<feature type="region of interest" description="Disordered" evidence="9">
    <location>
        <begin position="181"/>
        <end position="222"/>
    </location>
</feature>
<dbReference type="Pfam" id="PF01483">
    <property type="entry name" value="P_proprotein"/>
    <property type="match status" value="1"/>
</dbReference>
<evidence type="ECO:0000256" key="9">
    <source>
        <dbReference type="SAM" id="MobiDB-lite"/>
    </source>
</evidence>
<sequence>MGLYKNCTALLSVSIVSVSFLSSCGKSTKQAEETALLNPPSFGQIGNNGGFNKGDEIVRNGTGDNQMISPAPIYEEDFNDSSDSKNTDNSNRNENEEDKNKVTKSSEKFCTDLDNTKKNPLGKYQWHLKNTGQTAFASSAGNVGEDINVASVLKKQCLSGFGVNVAVVDTGLEIDHPSLIDNVKNNKDANEREGQDLPTSKNFRDNKLSKNNPSPIASDDEDHGTMVAGIIGMRSNKGFGGSGVAPRAFLSGYNIIQQEDGVQTFQNFLDSLGGSSDSNKNHVFSMSYGDNNITQIDPEEFVTKGSLTAYSYGAKHLRGEKGAIYVKAAGNGFYKLGNEKDYIAACATALEINVSCQNSSMNTDNTMPEVITVGALNAKGTKTSYSTTGSSLWISAPGGEFGFDKEWISEQFERYGKLYDWSAKRATAGEPAIVTTDVSGSRYGMSKKVNMDNLNEVIDIRNKFNAGLIEENESYNYTNSMNGTSSATPVTSGSIALILEANPELTWRDVKYILAATATKVDPTFEGVKVNLSGGEYLAEQGWVNNAAGFHFSNYYGFGRVNVAEAVKLAKKYKLGSLGNYVERAWFPKANAYLMNIPKGEPNSSYLTLQDVKESQAVKIESVRLEVSIDSSYIGDVGIELISPSGTKSIIWNIGNAFANNGNLKAMPIQSNAFYGESNVGKWKVRIVNSGMHNANVTLKGLRIQFAGQDTSK</sequence>
<dbReference type="InterPro" id="IPR008979">
    <property type="entry name" value="Galactose-bd-like_sf"/>
</dbReference>
<keyword evidence="3" id="KW-0732">Signal</keyword>
<dbReference type="SUPFAM" id="SSF52743">
    <property type="entry name" value="Subtilisin-like"/>
    <property type="match status" value="1"/>
</dbReference>
<dbReference type="PROSITE" id="PS51257">
    <property type="entry name" value="PROKAR_LIPOPROTEIN"/>
    <property type="match status" value="1"/>
</dbReference>
<feature type="compositionally biased region" description="Basic and acidic residues" evidence="9">
    <location>
        <begin position="181"/>
        <end position="195"/>
    </location>
</feature>
<evidence type="ECO:0000256" key="7">
    <source>
        <dbReference type="PIRSR" id="PIRSR615500-1"/>
    </source>
</evidence>
<feature type="region of interest" description="Disordered" evidence="9">
    <location>
        <begin position="38"/>
        <end position="104"/>
    </location>
</feature>
<comment type="caution">
    <text evidence="11">The sequence shown here is derived from an EMBL/GenBank/DDBJ whole genome shotgun (WGS) entry which is preliminary data.</text>
</comment>
<dbReference type="InterPro" id="IPR034182">
    <property type="entry name" value="Kexin/furin"/>
</dbReference>
<keyword evidence="6" id="KW-0106">Calcium</keyword>
<dbReference type="PROSITE" id="PS51829">
    <property type="entry name" value="P_HOMO_B"/>
    <property type="match status" value="1"/>
</dbReference>
<dbReference type="Gene3D" id="2.60.120.260">
    <property type="entry name" value="Galactose-binding domain-like"/>
    <property type="match status" value="1"/>
</dbReference>
<dbReference type="SUPFAM" id="SSF49785">
    <property type="entry name" value="Galactose-binding domain-like"/>
    <property type="match status" value="1"/>
</dbReference>
<evidence type="ECO:0000256" key="8">
    <source>
        <dbReference type="PROSITE-ProRule" id="PRU01240"/>
    </source>
</evidence>
<dbReference type="Proteomes" id="UP000442694">
    <property type="component" value="Unassembled WGS sequence"/>
</dbReference>
<dbReference type="InterPro" id="IPR002884">
    <property type="entry name" value="P_dom"/>
</dbReference>
<dbReference type="EMBL" id="WFLN01000006">
    <property type="protein sequence ID" value="KAB8031050.1"/>
    <property type="molecule type" value="Genomic_DNA"/>
</dbReference>
<dbReference type="PANTHER" id="PTHR42884">
    <property type="entry name" value="PROPROTEIN CONVERTASE SUBTILISIN/KEXIN-RELATED"/>
    <property type="match status" value="1"/>
</dbReference>
<keyword evidence="2 8" id="KW-0645">Protease</keyword>
<evidence type="ECO:0000256" key="3">
    <source>
        <dbReference type="ARBA" id="ARBA00022729"/>
    </source>
</evidence>
<evidence type="ECO:0000256" key="2">
    <source>
        <dbReference type="ARBA" id="ARBA00022670"/>
    </source>
</evidence>
<dbReference type="InterPro" id="IPR000209">
    <property type="entry name" value="Peptidase_S8/S53_dom"/>
</dbReference>
<dbReference type="PROSITE" id="PS00137">
    <property type="entry name" value="SUBTILASE_HIS"/>
    <property type="match status" value="1"/>
</dbReference>